<feature type="compositionally biased region" description="Low complexity" evidence="2">
    <location>
        <begin position="839"/>
        <end position="854"/>
    </location>
</feature>
<dbReference type="OrthoDB" id="549977at2759"/>
<gene>
    <name evidence="3" type="ORF">CEUSTIGMA_g1856.t1</name>
</gene>
<dbReference type="STRING" id="1157962.A0A250WUB4"/>
<dbReference type="PANTHER" id="PTHR31434">
    <property type="entry name" value="S PHASE CYCLIN A-ASSOCIATED PROTEIN IN THE ENDOPLASMIC RETICULUM"/>
    <property type="match status" value="1"/>
</dbReference>
<feature type="region of interest" description="Disordered" evidence="2">
    <location>
        <begin position="332"/>
        <end position="353"/>
    </location>
</feature>
<feature type="compositionally biased region" description="Low complexity" evidence="2">
    <location>
        <begin position="1138"/>
        <end position="1148"/>
    </location>
</feature>
<dbReference type="Proteomes" id="UP000232323">
    <property type="component" value="Unassembled WGS sequence"/>
</dbReference>
<feature type="region of interest" description="Disordered" evidence="2">
    <location>
        <begin position="1138"/>
        <end position="1176"/>
    </location>
</feature>
<evidence type="ECO:0000313" key="4">
    <source>
        <dbReference type="Proteomes" id="UP000232323"/>
    </source>
</evidence>
<evidence type="ECO:0000313" key="3">
    <source>
        <dbReference type="EMBL" id="GAX74408.1"/>
    </source>
</evidence>
<feature type="region of interest" description="Disordered" evidence="2">
    <location>
        <begin position="824"/>
        <end position="873"/>
    </location>
</feature>
<evidence type="ECO:0008006" key="5">
    <source>
        <dbReference type="Google" id="ProtNLM"/>
    </source>
</evidence>
<feature type="compositionally biased region" description="Polar residues" evidence="2">
    <location>
        <begin position="28"/>
        <end position="42"/>
    </location>
</feature>
<comment type="caution">
    <text evidence="3">The sequence shown here is derived from an EMBL/GenBank/DDBJ whole genome shotgun (WGS) entry which is preliminary data.</text>
</comment>
<feature type="coiled-coil region" evidence="1">
    <location>
        <begin position="576"/>
        <end position="603"/>
    </location>
</feature>
<feature type="region of interest" description="Disordered" evidence="2">
    <location>
        <begin position="1456"/>
        <end position="1483"/>
    </location>
</feature>
<feature type="compositionally biased region" description="Polar residues" evidence="2">
    <location>
        <begin position="1152"/>
        <end position="1163"/>
    </location>
</feature>
<keyword evidence="1" id="KW-0175">Coiled coil</keyword>
<organism evidence="3 4">
    <name type="scientific">Chlamydomonas eustigma</name>
    <dbReference type="NCBI Taxonomy" id="1157962"/>
    <lineage>
        <taxon>Eukaryota</taxon>
        <taxon>Viridiplantae</taxon>
        <taxon>Chlorophyta</taxon>
        <taxon>core chlorophytes</taxon>
        <taxon>Chlorophyceae</taxon>
        <taxon>CS clade</taxon>
        <taxon>Chlamydomonadales</taxon>
        <taxon>Chlamydomonadaceae</taxon>
        <taxon>Chlamydomonas</taxon>
    </lineage>
</organism>
<accession>A0A250WUB4</accession>
<feature type="region of interest" description="Disordered" evidence="2">
    <location>
        <begin position="1051"/>
        <end position="1074"/>
    </location>
</feature>
<sequence length="1996" mass="211522">MTHRSEAPASSKSPEGQHTHPSPERNAVSHTDTLESKGQSWAQLEGENASRDDGGQLKAVDRSLSELLHSFQLHGSSPDYVHQALSLLDSYHQQLTQMLGPEPAADNAAASSSRQAPPAAVATAAAASTTYHDQRHQMMLRGANSVVDLPAHQHLMTSIAGSGHKSRHSSSPQNAWRVVAGRSVQSDGGVVMAVVTAEESSVPSIMAVKPAGNWRKLFDNKHLETGASSSSSIEQALPCTAAASSSTSSSAPGRLHAISTSGRNGRNGNGSPLGSSTRSLSGSCPLLPVSSFTQSAAAISRVAVGKSPDGPSSSSCRAASTFMVNKEPSMAAAHPQAGRPPILRPASNSSSCDNDSKKPVVLCMKMSAAAAAKPRLLSQITGCQTNQNGRELSACDYYASRSDSTPALHRSSNYSKPLIMVDCSPAESSSSSSSKLLTSDDDTSRDEQVLIAPWKDKKDWSLLFSKEPAVMAAPTSSSRLPSSETTGRTSISAVVEPTSAGFTTTTRALSLRLVAPAISIPLHEKLLSPGRRKSPQETKQASDERHARAGRFREALAEVKQARLARHTKPKGEAVKSMMEERVEQIQQKFEEKIARSAELRQQHLASIVQKAGEEGRKVAEVAFINQLTDEDKKIVLQMKLEEGEARRRERQEEAQAKFKMVATAAEEAAERRREAEEKRQEELATKLEAKERRQAQAQARLDEERRAAAALKGAARDRQLKLLDAVAEERRRQQQVLVERIEERLKEASQRRQQQLELIRERAALGTGGGSTLTTTAASAAAATAAELAGAGRLHSPTSGRHQPISRDPHQLSSALLIMRTAPSSSSGLVSHQPPPSTVRVAASATASSTNSTCREPLTELGSSSVSGSASSTIRKLQNKPLSVSASPFIPASTPDSATYAPAAPHLVAAAPAAPAPAPTAITRSMDGSITMPTTARNRLKGMRKRMAKLTSMLEQRRFFLKEAETTETLKAHRSTSATAAGDGEQGDVSLQQVAESAGAPYPSDNTVLMNKCGQHVPSPEAMSSQPFPRKQDQKRVIESDRMAHHTVAVKPSLSSPSADYASVAPHGHGQLQRGSSVLTAKDGVPCSHTTSSSSMLFSVESAWKALLTAAVVLPSASSTSQRNAGHGPADILATNAAAASDSSGGARNDCGNTNSRHNGGKSNEVVVGKSKSARSTACTASTGARADRSLDTPHLVSPAPAVAAAAGNHLSSGLRCIMNLTAVAELACKVKEDIVSMMQVDYDDKSCSALPFGVKGPESDEAVSCSLMVAEASSCAVSSGIVDILCEASCFHDIEDHSNGGGMIADLSASAAILSSIISSSSSSSTAYRQPSSLVGMAAQDSAQMVTSLIHDDQEEGFSMRRGSLACCTSSLECLYELMSANIECTLHVVNSGYVLPLLRSAVKALDACNSQTPPSTPRPHSAVKALDACNSQTPPSTPRPHSAVKALDACYSQTPPSTPRPHSARHATAAVPMPTSRSSSADCDNAKHIVFIGMAEETRVADESTDQIAYLAVLLRVLVLLLDHSERISGSLHIQIAPSALPAAALAPPSSAVDDLRPLLVGLVLASGIVGRVAELLSLMDMPMKTELTRPIPEHVMQGLSLLEMLTRRPSSDSSCLKLMPDRRWQPAAPNAAAIALVFQESSLVGLPSMLTAVLLQAAPSCVPAEASPARLPCNFVQAASLVMRSLNGLARLDLITLQTCLSSSNHRVEFLHLIGFIVSYCTEQWRATICDNSNRQTFMTACTAGFIPVTSSSSAAVAIGTCQGPGGHIGSATSAGNKQDDVHDLLNEVLMLVGYFAVLAPSNQMMLSWGRIPSVIQRLTTLPVEYFQHPSLHQVVLPTLLAVSYGNEHVFDILSERLSWKWLSHAIISLPSCRPGHTDTVREAVTPESLLSMDSCESASGLPVLPGFHLRDSRQFATAPAATTVTTAVPAVLREQPAEDTPGFAVHPNPYQTNSSYLALQCRFPLALMSAVKAFYTKSFTSYECPHNRVKS</sequence>
<feature type="region of interest" description="Disordered" evidence="2">
    <location>
        <begin position="1014"/>
        <end position="1037"/>
    </location>
</feature>
<feature type="region of interest" description="Disordered" evidence="2">
    <location>
        <begin position="243"/>
        <end position="279"/>
    </location>
</feature>
<evidence type="ECO:0000256" key="1">
    <source>
        <dbReference type="SAM" id="Coils"/>
    </source>
</evidence>
<feature type="compositionally biased region" description="Basic and acidic residues" evidence="2">
    <location>
        <begin position="534"/>
        <end position="548"/>
    </location>
</feature>
<feature type="region of interest" description="Disordered" evidence="2">
    <location>
        <begin position="525"/>
        <end position="548"/>
    </location>
</feature>
<dbReference type="EMBL" id="BEGY01000007">
    <property type="protein sequence ID" value="GAX74408.1"/>
    <property type="molecule type" value="Genomic_DNA"/>
</dbReference>
<feature type="compositionally biased region" description="Low complexity" evidence="2">
    <location>
        <begin position="863"/>
        <end position="873"/>
    </location>
</feature>
<feature type="compositionally biased region" description="Basic and acidic residues" evidence="2">
    <location>
        <begin position="669"/>
        <end position="702"/>
    </location>
</feature>
<evidence type="ECO:0000256" key="2">
    <source>
        <dbReference type="SAM" id="MobiDB-lite"/>
    </source>
</evidence>
<name>A0A250WUB4_9CHLO</name>
<feature type="region of interest" description="Disordered" evidence="2">
    <location>
        <begin position="668"/>
        <end position="702"/>
    </location>
</feature>
<protein>
    <recommendedName>
        <fullName evidence="5">S phase cyclin A-associated protein in the endoplasmic reticulum N-terminal domain-containing protein</fullName>
    </recommendedName>
</protein>
<feature type="region of interest" description="Disordered" evidence="2">
    <location>
        <begin position="1"/>
        <end position="55"/>
    </location>
</feature>
<dbReference type="PANTHER" id="PTHR31434:SF2">
    <property type="entry name" value="S PHASE CYCLIN A-ASSOCIATED PROTEIN IN THE ENDOPLASMIC RETICULUM"/>
    <property type="match status" value="1"/>
</dbReference>
<proteinExistence type="predicted"/>
<feature type="compositionally biased region" description="Low complexity" evidence="2">
    <location>
        <begin position="259"/>
        <end position="276"/>
    </location>
</feature>
<reference evidence="3 4" key="1">
    <citation type="submission" date="2017-08" db="EMBL/GenBank/DDBJ databases">
        <title>Acidophilic green algal genome provides insights into adaptation to an acidic environment.</title>
        <authorList>
            <person name="Hirooka S."/>
            <person name="Hirose Y."/>
            <person name="Kanesaki Y."/>
            <person name="Higuchi S."/>
            <person name="Fujiwara T."/>
            <person name="Onuma R."/>
            <person name="Era A."/>
            <person name="Ohbayashi R."/>
            <person name="Uzuka A."/>
            <person name="Nozaki H."/>
            <person name="Yoshikawa H."/>
            <person name="Miyagishima S.Y."/>
        </authorList>
    </citation>
    <scope>NUCLEOTIDE SEQUENCE [LARGE SCALE GENOMIC DNA]</scope>
    <source>
        <strain evidence="3 4">NIES-2499</strain>
    </source>
</reference>
<keyword evidence="4" id="KW-1185">Reference proteome</keyword>